<name>A0A4Q7KYQ5_9PSEU</name>
<gene>
    <name evidence="1" type="ORF">EV193_103126</name>
</gene>
<dbReference type="OrthoDB" id="154708at2"/>
<dbReference type="SUPFAM" id="SSF141571">
    <property type="entry name" value="Pentapeptide repeat-like"/>
    <property type="match status" value="1"/>
</dbReference>
<dbReference type="Proteomes" id="UP000294257">
    <property type="component" value="Unassembled WGS sequence"/>
</dbReference>
<dbReference type="Gene3D" id="2.160.20.80">
    <property type="entry name" value="E3 ubiquitin-protein ligase SopA"/>
    <property type="match status" value="1"/>
</dbReference>
<dbReference type="InterPro" id="IPR051082">
    <property type="entry name" value="Pentapeptide-BTB/POZ_domain"/>
</dbReference>
<organism evidence="1 2">
    <name type="scientific">Herbihabitans rhizosphaerae</name>
    <dbReference type="NCBI Taxonomy" id="1872711"/>
    <lineage>
        <taxon>Bacteria</taxon>
        <taxon>Bacillati</taxon>
        <taxon>Actinomycetota</taxon>
        <taxon>Actinomycetes</taxon>
        <taxon>Pseudonocardiales</taxon>
        <taxon>Pseudonocardiaceae</taxon>
        <taxon>Herbihabitans</taxon>
    </lineage>
</organism>
<dbReference type="PANTHER" id="PTHR14136">
    <property type="entry name" value="BTB_POZ DOMAIN-CONTAINING PROTEIN KCTD9"/>
    <property type="match status" value="1"/>
</dbReference>
<dbReference type="PANTHER" id="PTHR14136:SF17">
    <property type="entry name" value="BTB_POZ DOMAIN-CONTAINING PROTEIN KCTD9"/>
    <property type="match status" value="1"/>
</dbReference>
<evidence type="ECO:0000313" key="2">
    <source>
        <dbReference type="Proteomes" id="UP000294257"/>
    </source>
</evidence>
<sequence length="276" mass="29806">MGDVIPVTDRATLRADCLRCAGLCCVAYKLPEGPDFSFSKPAGTPCGHLGPDHLCTVHETLREDGNPGCTVYDCFGAGQRLVQVTFRGRDWTESPELAEQMCSALVVMRDLHELLWCLTEALALPGAAAVHAELAGACTETERLAGLDADTIAGYDLREHWSDVDALLLRASELVRAEVRRDDREFRRALLTGRDFAGADLRGANFRGAVLTGADLRGADLRLADLIGAELRWAKLHGANLSTSLFVNQNQINAARGDGATLLPSPLTRPSHWTAS</sequence>
<dbReference type="EMBL" id="SGWQ01000003">
    <property type="protein sequence ID" value="RZS40812.1"/>
    <property type="molecule type" value="Genomic_DNA"/>
</dbReference>
<evidence type="ECO:0000313" key="1">
    <source>
        <dbReference type="EMBL" id="RZS40812.1"/>
    </source>
</evidence>
<proteinExistence type="predicted"/>
<dbReference type="Pfam" id="PF00805">
    <property type="entry name" value="Pentapeptide"/>
    <property type="match status" value="1"/>
</dbReference>
<dbReference type="InterPro" id="IPR001646">
    <property type="entry name" value="5peptide_repeat"/>
</dbReference>
<reference evidence="1 2" key="1">
    <citation type="submission" date="2019-02" db="EMBL/GenBank/DDBJ databases">
        <title>Genomic Encyclopedia of Type Strains, Phase IV (KMG-IV): sequencing the most valuable type-strain genomes for metagenomic binning, comparative biology and taxonomic classification.</title>
        <authorList>
            <person name="Goeker M."/>
        </authorList>
    </citation>
    <scope>NUCLEOTIDE SEQUENCE [LARGE SCALE GENOMIC DNA]</scope>
    <source>
        <strain evidence="1 2">DSM 101727</strain>
    </source>
</reference>
<dbReference type="RefSeq" id="WP_130343816.1">
    <property type="nucleotide sequence ID" value="NZ_SGWQ01000003.1"/>
</dbReference>
<protein>
    <submittedName>
        <fullName evidence="1">Uncharacterized protein YjbI with pentapeptide repeats</fullName>
    </submittedName>
</protein>
<comment type="caution">
    <text evidence="1">The sequence shown here is derived from an EMBL/GenBank/DDBJ whole genome shotgun (WGS) entry which is preliminary data.</text>
</comment>
<keyword evidence="2" id="KW-1185">Reference proteome</keyword>
<accession>A0A4Q7KYQ5</accession>
<dbReference type="AlphaFoldDB" id="A0A4Q7KYQ5"/>